<feature type="region of interest" description="Disordered" evidence="1">
    <location>
        <begin position="280"/>
        <end position="315"/>
    </location>
</feature>
<reference evidence="2 3" key="1">
    <citation type="submission" date="2017-06" db="EMBL/GenBank/DDBJ databases">
        <title>Aedes aegypti genome working group (AGWG) sequencing and assembly.</title>
        <authorList>
            <consortium name="Aedes aegypti Genome Working Group (AGWG)"/>
            <person name="Matthews B.J."/>
        </authorList>
    </citation>
    <scope>NUCLEOTIDE SEQUENCE [LARGE SCALE GENOMIC DNA]</scope>
    <source>
        <strain evidence="2 3">LVP_AGWG</strain>
    </source>
</reference>
<protein>
    <submittedName>
        <fullName evidence="2">Uncharacterized protein</fullName>
    </submittedName>
</protein>
<evidence type="ECO:0000313" key="2">
    <source>
        <dbReference type="EnsemblMetazoa" id="AAEL029083-PA"/>
    </source>
</evidence>
<accession>A0A903VWH7</accession>
<dbReference type="AlphaFoldDB" id="A0A903VWH7"/>
<organism evidence="2 3">
    <name type="scientific">Aedes aegypti</name>
    <name type="common">Yellowfever mosquito</name>
    <name type="synonym">Culex aegypti</name>
    <dbReference type="NCBI Taxonomy" id="7159"/>
    <lineage>
        <taxon>Eukaryota</taxon>
        <taxon>Metazoa</taxon>
        <taxon>Ecdysozoa</taxon>
        <taxon>Arthropoda</taxon>
        <taxon>Hexapoda</taxon>
        <taxon>Insecta</taxon>
        <taxon>Pterygota</taxon>
        <taxon>Neoptera</taxon>
        <taxon>Endopterygota</taxon>
        <taxon>Diptera</taxon>
        <taxon>Nematocera</taxon>
        <taxon>Culicoidea</taxon>
        <taxon>Culicidae</taxon>
        <taxon>Culicinae</taxon>
        <taxon>Aedini</taxon>
        <taxon>Aedes</taxon>
        <taxon>Stegomyia</taxon>
    </lineage>
</organism>
<sequence length="315" mass="34463">MDRTRNLPMSVGAPSNRDLTVGLIGAIVSLSVTMYQNMANNIEDAELLQFMVPIQQLLSRLILRLKKPATPRLTAGTTPRRTAAGARASPSTPKRPLQTQPRQLLTTPRTDRTRTFNSTTNRTPASDIPPGWREISNLDDYFDESSGMELGMGSEGTFDETPVISGFEYSQDMDYYPSLNPNVADLESSDQFLPVHQSTRRHFDDTYIRQSPAAAGARMPKRVEELRSASGSSKRTFRKADGTYAVRETINTTKPDGSFQRITRTVSGPNVSAIQNLSDSVPELPSLDRTRTVPGSGSGAGPTANVTFDINPPPS</sequence>
<proteinExistence type="predicted"/>
<name>A0A903VWH7_AEDAE</name>
<evidence type="ECO:0000313" key="3">
    <source>
        <dbReference type="Proteomes" id="UP000008820"/>
    </source>
</evidence>
<dbReference type="EnsemblMetazoa" id="AAEL029083-RA">
    <property type="protein sequence ID" value="AAEL029083-PA"/>
    <property type="gene ID" value="AAEL029083"/>
</dbReference>
<keyword evidence="3" id="KW-1185">Reference proteome</keyword>
<dbReference type="Proteomes" id="UP000008820">
    <property type="component" value="Chromosome 2"/>
</dbReference>
<evidence type="ECO:0000256" key="1">
    <source>
        <dbReference type="SAM" id="MobiDB-lite"/>
    </source>
</evidence>
<feature type="region of interest" description="Disordered" evidence="1">
    <location>
        <begin position="72"/>
        <end position="133"/>
    </location>
</feature>
<reference evidence="2" key="2">
    <citation type="submission" date="2022-10" db="UniProtKB">
        <authorList>
            <consortium name="EnsemblMetazoa"/>
        </authorList>
    </citation>
    <scope>IDENTIFICATION</scope>
    <source>
        <strain evidence="2">LVP_AGWG</strain>
    </source>
</reference>
<feature type="compositionally biased region" description="Low complexity" evidence="1">
    <location>
        <begin position="72"/>
        <end position="92"/>
    </location>
</feature>